<dbReference type="EMBL" id="FOOI01000017">
    <property type="protein sequence ID" value="SFH39965.1"/>
    <property type="molecule type" value="Genomic_DNA"/>
</dbReference>
<evidence type="ECO:0000256" key="1">
    <source>
        <dbReference type="SAM" id="MobiDB-lite"/>
    </source>
</evidence>
<feature type="region of interest" description="Disordered" evidence="1">
    <location>
        <begin position="56"/>
        <end position="75"/>
    </location>
</feature>
<evidence type="ECO:0000313" key="2">
    <source>
        <dbReference type="EMBL" id="SFH39965.1"/>
    </source>
</evidence>
<dbReference type="AlphaFoldDB" id="A0A1I2ZQR1"/>
<feature type="compositionally biased region" description="Low complexity" evidence="1">
    <location>
        <begin position="282"/>
        <end position="293"/>
    </location>
</feature>
<proteinExistence type="predicted"/>
<accession>A0A1I2ZQR1</accession>
<dbReference type="Proteomes" id="UP000199052">
    <property type="component" value="Unassembled WGS sequence"/>
</dbReference>
<feature type="region of interest" description="Disordered" evidence="1">
    <location>
        <begin position="162"/>
        <end position="183"/>
    </location>
</feature>
<feature type="region of interest" description="Disordered" evidence="1">
    <location>
        <begin position="1"/>
        <end position="42"/>
    </location>
</feature>
<reference evidence="2 3" key="1">
    <citation type="submission" date="2016-10" db="EMBL/GenBank/DDBJ databases">
        <authorList>
            <person name="de Groot N.N."/>
        </authorList>
    </citation>
    <scope>NUCLEOTIDE SEQUENCE [LARGE SCALE GENOMIC DNA]</scope>
    <source>
        <strain evidence="2 3">CPCC 202808</strain>
    </source>
</reference>
<protein>
    <submittedName>
        <fullName evidence="2">Uncharacterized protein</fullName>
    </submittedName>
</protein>
<name>A0A1I2ZQR1_9ACTN</name>
<evidence type="ECO:0000313" key="3">
    <source>
        <dbReference type="Proteomes" id="UP000199052"/>
    </source>
</evidence>
<feature type="region of interest" description="Disordered" evidence="1">
    <location>
        <begin position="248"/>
        <end position="293"/>
    </location>
</feature>
<sequence length="293" mass="30604">MTRRRSCAFGTGGVEGVHRPTRDPVQRHPGCTKGRRRSGSSPLAWCASPGAGWAHWTGSPDGGGDARRTSYGPTVATESGWPRWANSATSGADHPASCPSQLVCPVDGEVVLPQLAQHRPQPCIAACPRRRCSGHSFGSPSANAPTTGTAPAHVRGRTTHHCVLSPPESVSPNSGKRRDSAQEHPPRALAFLMVAPPDATGLGGLPACPADIHPLLYQHVGKVFVKTVQRRGPLCCGGSCVGCRSIKGGRGQRRHPVRPECGRRQPGPSAGSRPPKDGIGPSRRSAAAGLRSS</sequence>
<organism evidence="2 3">
    <name type="scientific">Actinopolymorpha cephalotaxi</name>
    <dbReference type="NCBI Taxonomy" id="504797"/>
    <lineage>
        <taxon>Bacteria</taxon>
        <taxon>Bacillati</taxon>
        <taxon>Actinomycetota</taxon>
        <taxon>Actinomycetes</taxon>
        <taxon>Propionibacteriales</taxon>
        <taxon>Actinopolymorphaceae</taxon>
        <taxon>Actinopolymorpha</taxon>
    </lineage>
</organism>
<feature type="compositionally biased region" description="Polar residues" evidence="1">
    <location>
        <begin position="136"/>
        <end position="149"/>
    </location>
</feature>
<feature type="region of interest" description="Disordered" evidence="1">
    <location>
        <begin position="136"/>
        <end position="155"/>
    </location>
</feature>
<feature type="compositionally biased region" description="Basic and acidic residues" evidence="1">
    <location>
        <begin position="16"/>
        <end position="26"/>
    </location>
</feature>
<gene>
    <name evidence="2" type="ORF">SAMN05421678_1175</name>
</gene>